<dbReference type="SUPFAM" id="SSF51735">
    <property type="entry name" value="NAD(P)-binding Rossmann-fold domains"/>
    <property type="match status" value="1"/>
</dbReference>
<evidence type="ECO:0000256" key="3">
    <source>
        <dbReference type="ARBA" id="ARBA00023002"/>
    </source>
</evidence>
<keyword evidence="5" id="KW-1185">Reference proteome</keyword>
<dbReference type="InterPro" id="IPR020904">
    <property type="entry name" value="Sc_DH/Rdtase_CS"/>
</dbReference>
<protein>
    <submittedName>
        <fullName evidence="4">Sorbose reductase homolog SOU2</fullName>
    </submittedName>
</protein>
<accession>A0A0U1M3C7</accession>
<evidence type="ECO:0000256" key="1">
    <source>
        <dbReference type="ARBA" id="ARBA00006484"/>
    </source>
</evidence>
<dbReference type="Pfam" id="PF13561">
    <property type="entry name" value="adh_short_C2"/>
    <property type="match status" value="1"/>
</dbReference>
<dbReference type="OMA" id="EMKEEWF"/>
<dbReference type="FunFam" id="3.40.50.720:FF:000090">
    <property type="entry name" value="NADP-dependent mannitol dehydrogenase"/>
    <property type="match status" value="1"/>
</dbReference>
<proteinExistence type="inferred from homology"/>
<gene>
    <name evidence="4" type="primary">SOU1</name>
    <name evidence="4" type="ORF">PISL3812_06527</name>
</gene>
<dbReference type="GO" id="GO:0019594">
    <property type="term" value="P:mannitol metabolic process"/>
    <property type="evidence" value="ECO:0007669"/>
    <property type="project" value="UniProtKB-ARBA"/>
</dbReference>
<reference evidence="4 5" key="1">
    <citation type="submission" date="2015-04" db="EMBL/GenBank/DDBJ databases">
        <authorList>
            <person name="Syromyatnikov M.Y."/>
            <person name="Popov V.N."/>
        </authorList>
    </citation>
    <scope>NUCLEOTIDE SEQUENCE [LARGE SCALE GENOMIC DNA]</scope>
    <source>
        <strain evidence="4">WF-38-12</strain>
    </source>
</reference>
<name>A0A0U1M3C7_TALIS</name>
<dbReference type="PANTHER" id="PTHR43008:SF13">
    <property type="entry name" value="L-XYLULOSE REDUCTASE-RELATED"/>
    <property type="match status" value="1"/>
</dbReference>
<dbReference type="PRINTS" id="PR00081">
    <property type="entry name" value="GDHRDH"/>
</dbReference>
<dbReference type="PROSITE" id="PS00061">
    <property type="entry name" value="ADH_SHORT"/>
    <property type="match status" value="1"/>
</dbReference>
<comment type="similarity">
    <text evidence="1">Belongs to the short-chain dehydrogenases/reductases (SDR) family.</text>
</comment>
<evidence type="ECO:0000313" key="4">
    <source>
        <dbReference type="EMBL" id="CRG89491.1"/>
    </source>
</evidence>
<organism evidence="4 5">
    <name type="scientific">Talaromyces islandicus</name>
    <name type="common">Penicillium islandicum</name>
    <dbReference type="NCBI Taxonomy" id="28573"/>
    <lineage>
        <taxon>Eukaryota</taxon>
        <taxon>Fungi</taxon>
        <taxon>Dikarya</taxon>
        <taxon>Ascomycota</taxon>
        <taxon>Pezizomycotina</taxon>
        <taxon>Eurotiomycetes</taxon>
        <taxon>Eurotiomycetidae</taxon>
        <taxon>Eurotiales</taxon>
        <taxon>Trichocomaceae</taxon>
        <taxon>Talaromyces</taxon>
        <taxon>Talaromyces sect. Islandici</taxon>
    </lineage>
</organism>
<dbReference type="STRING" id="28573.A0A0U1M3C7"/>
<dbReference type="GO" id="GO:0050664">
    <property type="term" value="F:oxidoreductase activity, acting on NAD(P)H, oxygen as acceptor"/>
    <property type="evidence" value="ECO:0007669"/>
    <property type="project" value="TreeGrafter"/>
</dbReference>
<dbReference type="EMBL" id="CVMT01000006">
    <property type="protein sequence ID" value="CRG89491.1"/>
    <property type="molecule type" value="Genomic_DNA"/>
</dbReference>
<evidence type="ECO:0000256" key="2">
    <source>
        <dbReference type="ARBA" id="ARBA00022857"/>
    </source>
</evidence>
<dbReference type="PRINTS" id="PR00080">
    <property type="entry name" value="SDRFAMILY"/>
</dbReference>
<dbReference type="Gene3D" id="3.40.50.720">
    <property type="entry name" value="NAD(P)-binding Rossmann-like Domain"/>
    <property type="match status" value="1"/>
</dbReference>
<evidence type="ECO:0000313" key="5">
    <source>
        <dbReference type="Proteomes" id="UP000054383"/>
    </source>
</evidence>
<sequence>MGDTPARKSIRAPNPPVEDSVFKQFRLDGRTVIITGGAGGIGYEIGRGLAEAGANIAVWYHKSLNAAKLAENISKDFGVKTKTYQIDVQDYHTVEATVGQVVKDFGRLDVMIANAGVPSKAGGLDDRIEDWNRVRAIDFDGAYYCLRAAGLVFREQGHGVGIVTASMSGHAANVPQEQSCYNACKAGVIHLAKSLAVEWAKWGGRINSVSPGYIDTAISGDCPFEMKEQWYDLTPLRRDADPRELKGIYLYLASDASSYTTGADFSIDGGYTAR</sequence>
<keyword evidence="2" id="KW-0521">NADP</keyword>
<dbReference type="InterPro" id="IPR036291">
    <property type="entry name" value="NAD(P)-bd_dom_sf"/>
</dbReference>
<dbReference type="Proteomes" id="UP000054383">
    <property type="component" value="Unassembled WGS sequence"/>
</dbReference>
<dbReference type="GO" id="GO:0050085">
    <property type="term" value="F:mannitol 2-dehydrogenase (NADP+) activity"/>
    <property type="evidence" value="ECO:0007669"/>
    <property type="project" value="UniProtKB-ARBA"/>
</dbReference>
<dbReference type="AlphaFoldDB" id="A0A0U1M3C7"/>
<keyword evidence="3" id="KW-0560">Oxidoreductase</keyword>
<dbReference type="InterPro" id="IPR002347">
    <property type="entry name" value="SDR_fam"/>
</dbReference>
<dbReference type="OrthoDB" id="1888931at2759"/>
<dbReference type="PANTHER" id="PTHR43008">
    <property type="entry name" value="BENZIL REDUCTASE"/>
    <property type="match status" value="1"/>
</dbReference>